<keyword evidence="3" id="KW-0805">Transcription regulation</keyword>
<dbReference type="GO" id="GO:0003700">
    <property type="term" value="F:DNA-binding transcription factor activity"/>
    <property type="evidence" value="ECO:0007669"/>
    <property type="project" value="InterPro"/>
</dbReference>
<organism evidence="9 10">
    <name type="scientific">Coptis chinensis</name>
    <dbReference type="NCBI Taxonomy" id="261450"/>
    <lineage>
        <taxon>Eukaryota</taxon>
        <taxon>Viridiplantae</taxon>
        <taxon>Streptophyta</taxon>
        <taxon>Embryophyta</taxon>
        <taxon>Tracheophyta</taxon>
        <taxon>Spermatophyta</taxon>
        <taxon>Magnoliopsida</taxon>
        <taxon>Ranunculales</taxon>
        <taxon>Ranunculaceae</taxon>
        <taxon>Coptidoideae</taxon>
        <taxon>Coptis</taxon>
    </lineage>
</organism>
<feature type="region of interest" description="Disordered" evidence="7">
    <location>
        <begin position="255"/>
        <end position="278"/>
    </location>
</feature>
<dbReference type="SMART" id="SM00774">
    <property type="entry name" value="WRKY"/>
    <property type="match status" value="1"/>
</dbReference>
<comment type="subcellular location">
    <subcellularLocation>
        <location evidence="1">Nucleus</location>
    </subcellularLocation>
</comment>
<dbReference type="PROSITE" id="PS50811">
    <property type="entry name" value="WRKY"/>
    <property type="match status" value="1"/>
</dbReference>
<evidence type="ECO:0000256" key="5">
    <source>
        <dbReference type="ARBA" id="ARBA00023163"/>
    </source>
</evidence>
<accession>A0A835LCX2</accession>
<keyword evidence="6" id="KW-0539">Nucleus</keyword>
<name>A0A835LCX2_9MAGN</name>
<gene>
    <name evidence="9" type="ORF">IFM89_000144</name>
</gene>
<keyword evidence="4" id="KW-0238">DNA-binding</keyword>
<evidence type="ECO:0000256" key="7">
    <source>
        <dbReference type="SAM" id="MobiDB-lite"/>
    </source>
</evidence>
<sequence>MFSMEITEDHGTTWFNESDDDLIRELLDNESPFFVLPQTFETEEAHLSKPRTNLVSEVYTESTAANTGLTDQSNGFHSRNAAVLEEKLMSKIDNKYTLKIRSCGNEMSDDGYKWRKYGQKSIKNSPHPRSYYRCTNPRCSAKKQVERSSQDSDTLVITYEGLHLHFTYTNFLLNQPQLIQPPTKRSKTNINQVQDRQFQETEAAQTQQIPALFSQTTLAAARFNHQDKLCDVGPQGLLEDMVPLMVRRPYNSTTLSSSTSCTSSYPSSPPSSSSSSLSWSPNIFTQYASVNSSTI</sequence>
<dbReference type="Proteomes" id="UP000631114">
    <property type="component" value="Unassembled WGS sequence"/>
</dbReference>
<feature type="domain" description="WRKY" evidence="8">
    <location>
        <begin position="103"/>
        <end position="165"/>
    </location>
</feature>
<evidence type="ECO:0000256" key="3">
    <source>
        <dbReference type="ARBA" id="ARBA00023015"/>
    </source>
</evidence>
<dbReference type="PANTHER" id="PTHR31221:SF42">
    <property type="entry name" value="WRKY TRANSCRIPTION FACTOR 49-RELATED"/>
    <property type="match status" value="1"/>
</dbReference>
<dbReference type="InterPro" id="IPR003657">
    <property type="entry name" value="WRKY_dom"/>
</dbReference>
<dbReference type="GO" id="GO:0043565">
    <property type="term" value="F:sequence-specific DNA binding"/>
    <property type="evidence" value="ECO:0007669"/>
    <property type="project" value="InterPro"/>
</dbReference>
<comment type="caution">
    <text evidence="9">The sequence shown here is derived from an EMBL/GenBank/DDBJ whole genome shotgun (WGS) entry which is preliminary data.</text>
</comment>
<dbReference type="Gene3D" id="2.20.25.80">
    <property type="entry name" value="WRKY domain"/>
    <property type="match status" value="1"/>
</dbReference>
<keyword evidence="2" id="KW-0677">Repeat</keyword>
<dbReference type="InterPro" id="IPR036576">
    <property type="entry name" value="WRKY_dom_sf"/>
</dbReference>
<dbReference type="OrthoDB" id="652816at2759"/>
<evidence type="ECO:0000313" key="9">
    <source>
        <dbReference type="EMBL" id="KAF9590888.1"/>
    </source>
</evidence>
<keyword evidence="5" id="KW-0804">Transcription</keyword>
<dbReference type="AlphaFoldDB" id="A0A835LCX2"/>
<dbReference type="FunFam" id="2.20.25.80:FF:000006">
    <property type="entry name" value="WRKY transcription factor"/>
    <property type="match status" value="1"/>
</dbReference>
<dbReference type="SUPFAM" id="SSF118290">
    <property type="entry name" value="WRKY DNA-binding domain"/>
    <property type="match status" value="1"/>
</dbReference>
<dbReference type="Pfam" id="PF03106">
    <property type="entry name" value="WRKY"/>
    <property type="match status" value="1"/>
</dbReference>
<dbReference type="SMR" id="A0A835LCX2"/>
<dbReference type="InterPro" id="IPR044810">
    <property type="entry name" value="WRKY_plant"/>
</dbReference>
<evidence type="ECO:0000256" key="6">
    <source>
        <dbReference type="ARBA" id="ARBA00023242"/>
    </source>
</evidence>
<dbReference type="EMBL" id="JADFTS010000008">
    <property type="protein sequence ID" value="KAF9590888.1"/>
    <property type="molecule type" value="Genomic_DNA"/>
</dbReference>
<evidence type="ECO:0000313" key="10">
    <source>
        <dbReference type="Proteomes" id="UP000631114"/>
    </source>
</evidence>
<proteinExistence type="predicted"/>
<evidence type="ECO:0000256" key="1">
    <source>
        <dbReference type="ARBA" id="ARBA00004123"/>
    </source>
</evidence>
<dbReference type="GO" id="GO:0005634">
    <property type="term" value="C:nucleus"/>
    <property type="evidence" value="ECO:0007669"/>
    <property type="project" value="UniProtKB-SubCell"/>
</dbReference>
<protein>
    <recommendedName>
        <fullName evidence="8">WRKY domain-containing protein</fullName>
    </recommendedName>
</protein>
<reference evidence="9 10" key="1">
    <citation type="submission" date="2020-10" db="EMBL/GenBank/DDBJ databases">
        <title>The Coptis chinensis genome and diversification of protoberbering-type alkaloids.</title>
        <authorList>
            <person name="Wang B."/>
            <person name="Shu S."/>
            <person name="Song C."/>
            <person name="Liu Y."/>
        </authorList>
    </citation>
    <scope>NUCLEOTIDE SEQUENCE [LARGE SCALE GENOMIC DNA]</scope>
    <source>
        <strain evidence="9">HL-2020</strain>
        <tissue evidence="9">Leaf</tissue>
    </source>
</reference>
<evidence type="ECO:0000256" key="2">
    <source>
        <dbReference type="ARBA" id="ARBA00022737"/>
    </source>
</evidence>
<evidence type="ECO:0000259" key="8">
    <source>
        <dbReference type="PROSITE" id="PS50811"/>
    </source>
</evidence>
<dbReference type="PANTHER" id="PTHR31221">
    <property type="entry name" value="WRKY TRANSCRIPTION FACTOR PROTEIN 1-RELATED"/>
    <property type="match status" value="1"/>
</dbReference>
<keyword evidence="10" id="KW-1185">Reference proteome</keyword>
<evidence type="ECO:0000256" key="4">
    <source>
        <dbReference type="ARBA" id="ARBA00023125"/>
    </source>
</evidence>